<dbReference type="CDD" id="cd03768">
    <property type="entry name" value="SR_ResInv"/>
    <property type="match status" value="1"/>
</dbReference>
<feature type="region of interest" description="Disordered" evidence="3">
    <location>
        <begin position="1"/>
        <end position="22"/>
    </location>
</feature>
<feature type="domain" description="Resolvase/invertase-type recombinase catalytic" evidence="4">
    <location>
        <begin position="1"/>
        <end position="141"/>
    </location>
</feature>
<sequence length="458" mass="52699">MKIGYTRVSTREQAQDSSALDQQTHRIKSAGATVIFCDVESGKSFTRKEFKKMIALCNEGRVSELIITRIDRLGRSVIGIHQTIEALQKLNIKINVLDSPVDPSSAYGWYSINQMAGLAELESRMLSERINNGMEYFRLMKKASPRPPFGYARVNEKYEPDLEEFNNTSKWAIAQQAIKFFLNNGTLRSLSQYLLQHEIKITPSGLRYWLLNPCLRGHTVYGSRGNIDRPEKWTICENTHTPLISNLEYHKILKILETNKIKHCYGNDKKDKERYPLSGQIICADCGYKCFIKKRGSKIRVRCKQHEVSGSLFCENKFTTYLDNIIYHVDSVLHQRYLDVISFTESEIISDSEARPRNQDNPLIADQERQLRSLRQLPKSPIIDGAIASTLLEIQRLKSLQTVQQEISQELKKTLISSFSDLDFWQNIPCKDKCEIYKELIKSVSVSNGEIIEIELFI</sequence>
<evidence type="ECO:0000256" key="3">
    <source>
        <dbReference type="SAM" id="MobiDB-lite"/>
    </source>
</evidence>
<dbReference type="Proteomes" id="UP001212123">
    <property type="component" value="Unassembled WGS sequence"/>
</dbReference>
<evidence type="ECO:0000313" key="6">
    <source>
        <dbReference type="Proteomes" id="UP001212123"/>
    </source>
</evidence>
<dbReference type="SUPFAM" id="SSF53041">
    <property type="entry name" value="Resolvase-like"/>
    <property type="match status" value="1"/>
</dbReference>
<keyword evidence="6" id="KW-1185">Reference proteome</keyword>
<keyword evidence="1" id="KW-0238">DNA-binding</keyword>
<dbReference type="InterPro" id="IPR006119">
    <property type="entry name" value="Resolv_N"/>
</dbReference>
<gene>
    <name evidence="5" type="primary">xisF</name>
    <name evidence="5" type="ORF">PN492_13640</name>
</gene>
<dbReference type="InterPro" id="IPR038109">
    <property type="entry name" value="DNA_bind_recomb_sf"/>
</dbReference>
<dbReference type="NCBIfam" id="NF041201">
    <property type="entry name" value="recomb_XisF"/>
    <property type="match status" value="1"/>
</dbReference>
<evidence type="ECO:0000256" key="2">
    <source>
        <dbReference type="ARBA" id="ARBA00023172"/>
    </source>
</evidence>
<organism evidence="5 6">
    <name type="scientific">Dolichospermum circinale CS-537/01</name>
    <dbReference type="NCBI Taxonomy" id="3021739"/>
    <lineage>
        <taxon>Bacteria</taxon>
        <taxon>Bacillati</taxon>
        <taxon>Cyanobacteriota</taxon>
        <taxon>Cyanophyceae</taxon>
        <taxon>Nostocales</taxon>
        <taxon>Aphanizomenonaceae</taxon>
        <taxon>Dolichospermum</taxon>
        <taxon>Dolichospermum circinale</taxon>
    </lineage>
</organism>
<dbReference type="EMBL" id="JAQMTU010000078">
    <property type="protein sequence ID" value="MDB9487578.1"/>
    <property type="molecule type" value="Genomic_DNA"/>
</dbReference>
<proteinExistence type="predicted"/>
<reference evidence="5 6" key="1">
    <citation type="submission" date="2023-01" db="EMBL/GenBank/DDBJ databases">
        <title>Genomes from the Australian National Cyanobacteria Reference Collection.</title>
        <authorList>
            <person name="Willis A."/>
            <person name="Lee E.M.F."/>
        </authorList>
    </citation>
    <scope>NUCLEOTIDE SEQUENCE [LARGE SCALE GENOMIC DNA]</scope>
    <source>
        <strain evidence="5 6">CS-537/01</strain>
    </source>
</reference>
<dbReference type="SMART" id="SM00857">
    <property type="entry name" value="Resolvase"/>
    <property type="match status" value="1"/>
</dbReference>
<dbReference type="RefSeq" id="WP_271805742.1">
    <property type="nucleotide sequence ID" value="NZ_JAQMTU010000078.1"/>
</dbReference>
<dbReference type="PANTHER" id="PTHR30461:SF2">
    <property type="entry name" value="SERINE RECOMBINASE PINE-RELATED"/>
    <property type="match status" value="1"/>
</dbReference>
<dbReference type="Pfam" id="PF00239">
    <property type="entry name" value="Resolvase"/>
    <property type="match status" value="1"/>
</dbReference>
<dbReference type="Gene3D" id="3.90.1750.20">
    <property type="entry name" value="Putative Large Serine Recombinase, Chain B, Domain 2"/>
    <property type="match status" value="1"/>
</dbReference>
<dbReference type="PROSITE" id="PS51736">
    <property type="entry name" value="RECOMBINASES_3"/>
    <property type="match status" value="1"/>
</dbReference>
<evidence type="ECO:0000313" key="5">
    <source>
        <dbReference type="EMBL" id="MDB9487578.1"/>
    </source>
</evidence>
<dbReference type="InterPro" id="IPR036162">
    <property type="entry name" value="Resolvase-like_N_sf"/>
</dbReference>
<dbReference type="PANTHER" id="PTHR30461">
    <property type="entry name" value="DNA-INVERTASE FROM LAMBDOID PROPHAGE"/>
    <property type="match status" value="1"/>
</dbReference>
<dbReference type="InterPro" id="IPR011109">
    <property type="entry name" value="DNA_bind_recombinase_dom"/>
</dbReference>
<evidence type="ECO:0000259" key="4">
    <source>
        <dbReference type="PROSITE" id="PS51736"/>
    </source>
</evidence>
<keyword evidence="2" id="KW-0233">DNA recombination</keyword>
<comment type="caution">
    <text evidence="5">The sequence shown here is derived from an EMBL/GenBank/DDBJ whole genome shotgun (WGS) entry which is preliminary data.</text>
</comment>
<dbReference type="InterPro" id="IPR050639">
    <property type="entry name" value="SSR_resolvase"/>
</dbReference>
<protein>
    <submittedName>
        <fullName evidence="5">FdxN element excision recombinase XisF</fullName>
    </submittedName>
</protein>
<dbReference type="Gene3D" id="3.40.50.1390">
    <property type="entry name" value="Resolvase, N-terminal catalytic domain"/>
    <property type="match status" value="1"/>
</dbReference>
<accession>A0ABT5A6L0</accession>
<dbReference type="Pfam" id="PF07508">
    <property type="entry name" value="Recombinase"/>
    <property type="match status" value="1"/>
</dbReference>
<name>A0ABT5A6L0_9CYAN</name>
<evidence type="ECO:0000256" key="1">
    <source>
        <dbReference type="ARBA" id="ARBA00023125"/>
    </source>
</evidence>